<dbReference type="PANTHER" id="PTHR42990:SF1">
    <property type="entry name" value="AAA+ ATPASE DOMAIN-CONTAINING PROTEIN"/>
    <property type="match status" value="1"/>
</dbReference>
<organism evidence="1 2">
    <name type="scientific">Carboxylicivirga marina</name>
    <dbReference type="NCBI Taxonomy" id="2800988"/>
    <lineage>
        <taxon>Bacteria</taxon>
        <taxon>Pseudomonadati</taxon>
        <taxon>Bacteroidota</taxon>
        <taxon>Bacteroidia</taxon>
        <taxon>Marinilabiliales</taxon>
        <taxon>Marinilabiliaceae</taxon>
        <taxon>Carboxylicivirga</taxon>
    </lineage>
</organism>
<proteinExistence type="predicted"/>
<comment type="caution">
    <text evidence="1">The sequence shown here is derived from an EMBL/GenBank/DDBJ whole genome shotgun (WGS) entry which is preliminary data.</text>
</comment>
<protein>
    <submittedName>
        <fullName evidence="1">Uncharacterized protein</fullName>
    </submittedName>
</protein>
<dbReference type="RefSeq" id="WP_200466480.1">
    <property type="nucleotide sequence ID" value="NZ_JAENRR010000059.1"/>
</dbReference>
<evidence type="ECO:0000313" key="1">
    <source>
        <dbReference type="EMBL" id="MBK3519260.1"/>
    </source>
</evidence>
<accession>A0ABS1HNT7</accession>
<keyword evidence="2" id="KW-1185">Reference proteome</keyword>
<dbReference type="Proteomes" id="UP000605676">
    <property type="component" value="Unassembled WGS sequence"/>
</dbReference>
<sequence length="98" mass="10863">MHIIAESIPFKTNVSKLCKRTGIGRNNLVQYIKCLEDLRIVTSSYSGGCNSTKARKNSSSHPNLQYAISDEDVNIGTVRESFFINQLSAVGLNPFLEI</sequence>
<gene>
    <name evidence="1" type="ORF">JIV24_18065</name>
</gene>
<name>A0ABS1HNT7_9BACT</name>
<dbReference type="PANTHER" id="PTHR42990">
    <property type="entry name" value="ATPASE"/>
    <property type="match status" value="1"/>
</dbReference>
<dbReference type="EMBL" id="JAENRR010000059">
    <property type="protein sequence ID" value="MBK3519260.1"/>
    <property type="molecule type" value="Genomic_DNA"/>
</dbReference>
<reference evidence="1 2" key="1">
    <citation type="submission" date="2021-01" db="EMBL/GenBank/DDBJ databases">
        <title>Carboxyliciviraga sp.nov., isolated from coastal sediments.</title>
        <authorList>
            <person name="Lu D."/>
            <person name="Zhang T."/>
        </authorList>
    </citation>
    <scope>NUCLEOTIDE SEQUENCE [LARGE SCALE GENOMIC DNA]</scope>
    <source>
        <strain evidence="1 2">N1Y132</strain>
    </source>
</reference>
<evidence type="ECO:0000313" key="2">
    <source>
        <dbReference type="Proteomes" id="UP000605676"/>
    </source>
</evidence>